<dbReference type="PANTHER" id="PTHR31307:SF45">
    <property type="entry name" value="OS09G0558200 PROTEIN"/>
    <property type="match status" value="1"/>
</dbReference>
<dbReference type="OrthoDB" id="1900300at2759"/>
<proteinExistence type="predicted"/>
<dbReference type="InterPro" id="IPR044823">
    <property type="entry name" value="ASIL1/2-like"/>
</dbReference>
<name>A0A7J0G0D5_9ERIC</name>
<evidence type="ECO:0000313" key="2">
    <source>
        <dbReference type="EMBL" id="GFZ04373.1"/>
    </source>
</evidence>
<dbReference type="Pfam" id="PF13837">
    <property type="entry name" value="Myb_DNA-bind_4"/>
    <property type="match status" value="1"/>
</dbReference>
<feature type="domain" description="Myb/SANT-like DNA-binding" evidence="1">
    <location>
        <begin position="24"/>
        <end position="115"/>
    </location>
</feature>
<dbReference type="InterPro" id="IPR044822">
    <property type="entry name" value="Myb_DNA-bind_4"/>
</dbReference>
<dbReference type="Proteomes" id="UP000585474">
    <property type="component" value="Unassembled WGS sequence"/>
</dbReference>
<dbReference type="Gene3D" id="1.10.10.60">
    <property type="entry name" value="Homeodomain-like"/>
    <property type="match status" value="1"/>
</dbReference>
<evidence type="ECO:0000259" key="1">
    <source>
        <dbReference type="Pfam" id="PF13837"/>
    </source>
</evidence>
<evidence type="ECO:0000313" key="3">
    <source>
        <dbReference type="Proteomes" id="UP000585474"/>
    </source>
</evidence>
<comment type="caution">
    <text evidence="2">The sequence shown here is derived from an EMBL/GenBank/DDBJ whole genome shotgun (WGS) entry which is preliminary data.</text>
</comment>
<gene>
    <name evidence="2" type="ORF">Acr_16g0009970</name>
</gene>
<reference evidence="2 3" key="1">
    <citation type="submission" date="2019-07" db="EMBL/GenBank/DDBJ databases">
        <title>De Novo Assembly of kiwifruit Actinidia rufa.</title>
        <authorList>
            <person name="Sugita-Konishi S."/>
            <person name="Sato K."/>
            <person name="Mori E."/>
            <person name="Abe Y."/>
            <person name="Kisaki G."/>
            <person name="Hamano K."/>
            <person name="Suezawa K."/>
            <person name="Otani M."/>
            <person name="Fukuda T."/>
            <person name="Manabe T."/>
            <person name="Gomi K."/>
            <person name="Tabuchi M."/>
            <person name="Akimitsu K."/>
            <person name="Kataoka I."/>
        </authorList>
    </citation>
    <scope>NUCLEOTIDE SEQUENCE [LARGE SCALE GENOMIC DNA]</scope>
    <source>
        <strain evidence="3">cv. Fuchu</strain>
    </source>
</reference>
<organism evidence="2 3">
    <name type="scientific">Actinidia rufa</name>
    <dbReference type="NCBI Taxonomy" id="165716"/>
    <lineage>
        <taxon>Eukaryota</taxon>
        <taxon>Viridiplantae</taxon>
        <taxon>Streptophyta</taxon>
        <taxon>Embryophyta</taxon>
        <taxon>Tracheophyta</taxon>
        <taxon>Spermatophyta</taxon>
        <taxon>Magnoliopsida</taxon>
        <taxon>eudicotyledons</taxon>
        <taxon>Gunneridae</taxon>
        <taxon>Pentapetalae</taxon>
        <taxon>asterids</taxon>
        <taxon>Ericales</taxon>
        <taxon>Actinidiaceae</taxon>
        <taxon>Actinidia</taxon>
    </lineage>
</organism>
<sequence>MEGCGERKKGVVVVVAKTPDRNKRDEWSEGGVTSLLDAYEAKWLLRNRAKLKGSDWEDISRQVSARGSGTKPVKTPNQCKNKIEAMKKRYRTESTVNNHSGSAQPWQFYDRIDRLVKGTHCLQPKIGDVVANGVVARTLGLQALPNIAGDLENDTKKLDGFGLNYVQAVEEAQNFKTIDVDGQVHVQDSNQDDGSNMVPNNSEFSTPGNKAADIGERFLKINSVKRKKSFCRDVAESFRMLAHSMLKIEQARMEIYRESERLRAEAEIKRAEMDLKRTEIIAKTQLQIADIFVKRVCIRNK</sequence>
<keyword evidence="3" id="KW-1185">Reference proteome</keyword>
<dbReference type="EMBL" id="BJWL01000016">
    <property type="protein sequence ID" value="GFZ04373.1"/>
    <property type="molecule type" value="Genomic_DNA"/>
</dbReference>
<dbReference type="PANTHER" id="PTHR31307">
    <property type="entry name" value="TRIHELIX TRANSCRIPTION FACTOR ASIL2"/>
    <property type="match status" value="1"/>
</dbReference>
<accession>A0A7J0G0D5</accession>
<protein>
    <submittedName>
        <fullName evidence="2">Sequence-specific DNA binding transcription factor</fullName>
    </submittedName>
</protein>
<dbReference type="AlphaFoldDB" id="A0A7J0G0D5"/>